<dbReference type="EMBL" id="JAJJMB010007708">
    <property type="protein sequence ID" value="KAI3927838.1"/>
    <property type="molecule type" value="Genomic_DNA"/>
</dbReference>
<name>A0AAD4SWN3_9MAGN</name>
<organism evidence="1 2">
    <name type="scientific">Papaver atlanticum</name>
    <dbReference type="NCBI Taxonomy" id="357466"/>
    <lineage>
        <taxon>Eukaryota</taxon>
        <taxon>Viridiplantae</taxon>
        <taxon>Streptophyta</taxon>
        <taxon>Embryophyta</taxon>
        <taxon>Tracheophyta</taxon>
        <taxon>Spermatophyta</taxon>
        <taxon>Magnoliopsida</taxon>
        <taxon>Ranunculales</taxon>
        <taxon>Papaveraceae</taxon>
        <taxon>Papaveroideae</taxon>
        <taxon>Papaver</taxon>
    </lineage>
</organism>
<gene>
    <name evidence="1" type="ORF">MKW98_023439</name>
</gene>
<keyword evidence="2" id="KW-1185">Reference proteome</keyword>
<evidence type="ECO:0000313" key="1">
    <source>
        <dbReference type="EMBL" id="KAI3927838.1"/>
    </source>
</evidence>
<dbReference type="AlphaFoldDB" id="A0AAD4SWN3"/>
<protein>
    <submittedName>
        <fullName evidence="1">Uncharacterized protein</fullName>
    </submittedName>
</protein>
<reference evidence="1" key="1">
    <citation type="submission" date="2022-04" db="EMBL/GenBank/DDBJ databases">
        <title>A functionally conserved STORR gene fusion in Papaver species that diverged 16.8 million years ago.</title>
        <authorList>
            <person name="Catania T."/>
        </authorList>
    </citation>
    <scope>NUCLEOTIDE SEQUENCE</scope>
    <source>
        <strain evidence="1">S-188037</strain>
    </source>
</reference>
<accession>A0AAD4SWN3</accession>
<sequence length="225" mass="26188">RSRKNETKFKSCLMPLVEMGKFLHNLFEVGDSENHKNRINDKALKECSFWDFISPFYTANMSNIATYKWLTKINLAIQLLIGAFDKKTSKFKFADKETACECSLEPRDFAIMFKIRMVTESEELKKLLKQKNGPEPTAWLKNKFRPEKDADISEKITKVEIERKLKDAAKDESDPQHFMRLFAMWLCTIFFFTDAGTTGLAKEMAASYFKHGQNLMARSHRRVST</sequence>
<proteinExistence type="predicted"/>
<comment type="caution">
    <text evidence="1">The sequence shown here is derived from an EMBL/GenBank/DDBJ whole genome shotgun (WGS) entry which is preliminary data.</text>
</comment>
<dbReference type="Proteomes" id="UP001202328">
    <property type="component" value="Unassembled WGS sequence"/>
</dbReference>
<evidence type="ECO:0000313" key="2">
    <source>
        <dbReference type="Proteomes" id="UP001202328"/>
    </source>
</evidence>
<feature type="non-terminal residue" evidence="1">
    <location>
        <position position="1"/>
    </location>
</feature>